<dbReference type="PANTHER" id="PTHR11494:SF7">
    <property type="entry name" value="T-CELL-SPECIFIC SURFACE GLYCOPROTEIN CD28"/>
    <property type="match status" value="1"/>
</dbReference>
<dbReference type="GO" id="GO:0009897">
    <property type="term" value="C:external side of plasma membrane"/>
    <property type="evidence" value="ECO:0007669"/>
    <property type="project" value="TreeGrafter"/>
</dbReference>
<dbReference type="InterPro" id="IPR013783">
    <property type="entry name" value="Ig-like_fold"/>
</dbReference>
<keyword evidence="12" id="KW-1185">Reference proteome</keyword>
<dbReference type="Gene3D" id="2.60.40.10">
    <property type="entry name" value="Immunoglobulins"/>
    <property type="match status" value="1"/>
</dbReference>
<dbReference type="RefSeq" id="XP_020670148.2">
    <property type="nucleotide sequence ID" value="XM_020814489.2"/>
</dbReference>
<dbReference type="InParanoid" id="A0A6J0VD52"/>
<dbReference type="PANTHER" id="PTHR11494">
    <property type="entry name" value="CYTOTOXIC T-LYMPHOCYTE PROTEIN"/>
    <property type="match status" value="1"/>
</dbReference>
<dbReference type="SMR" id="A0A6J0VD52"/>
<keyword evidence="5 10" id="KW-0472">Membrane</keyword>
<dbReference type="Proteomes" id="UP001652642">
    <property type="component" value="Chromosome 1"/>
</dbReference>
<keyword evidence="4 10" id="KW-1133">Transmembrane helix</keyword>
<evidence type="ECO:0000256" key="6">
    <source>
        <dbReference type="ARBA" id="ARBA00023157"/>
    </source>
</evidence>
<sequence length="263" mass="29914">MRTKSMRQWYLLTQVADLLLPFHNLLLCICEVKMSAPPFHSPTFWIFLTTLIIQIACITEAILVHQSPLHVVVNGNAEIFCNYTYEKKVEKFNIWLLKGVPKREAVCSFKCSSACIIQNDTTGFSCHVTRKEKGVAFQLQNLSTGQTDVYVCKIEVTYPPPYVDNESNNGTFINVTGVLEAPKCQCPPGGSEYTWMTGTIGGLVLYGIAITAAFCYCWVKSKKRKIVRNDYFNMTPWQVNGERKKYQTSGPVRNYTAYRSWEP</sequence>
<keyword evidence="2 10" id="KW-0812">Transmembrane</keyword>
<keyword evidence="9" id="KW-0393">Immunoglobulin domain</keyword>
<dbReference type="GO" id="GO:0031295">
    <property type="term" value="P:T cell costimulation"/>
    <property type="evidence" value="ECO:0007669"/>
    <property type="project" value="TreeGrafter"/>
</dbReference>
<reference evidence="12" key="1">
    <citation type="submission" date="2025-05" db="UniProtKB">
        <authorList>
            <consortium name="RefSeq"/>
        </authorList>
    </citation>
    <scope>NUCLEOTIDE SEQUENCE [LARGE SCALE GENOMIC DNA]</scope>
</reference>
<gene>
    <name evidence="13" type="primary">CD28</name>
</gene>
<evidence type="ECO:0000256" key="3">
    <source>
        <dbReference type="ARBA" id="ARBA00022729"/>
    </source>
</evidence>
<feature type="domain" description="Immunoglobulin V-set" evidence="11">
    <location>
        <begin position="69"/>
        <end position="168"/>
    </location>
</feature>
<evidence type="ECO:0000256" key="1">
    <source>
        <dbReference type="ARBA" id="ARBA00004479"/>
    </source>
</evidence>
<dbReference type="Pfam" id="PF15910">
    <property type="entry name" value="V-set_2"/>
    <property type="match status" value="1"/>
</dbReference>
<dbReference type="InterPro" id="IPR008093">
    <property type="entry name" value="CD28"/>
</dbReference>
<evidence type="ECO:0000256" key="7">
    <source>
        <dbReference type="ARBA" id="ARBA00023170"/>
    </source>
</evidence>
<protein>
    <submittedName>
        <fullName evidence="13">T-cell-specific surface glycoprotein CD28 isoform X1</fullName>
    </submittedName>
</protein>
<dbReference type="PRINTS" id="PR01717">
    <property type="entry name" value="CD28ANTIGEN"/>
</dbReference>
<feature type="transmembrane region" description="Helical" evidence="10">
    <location>
        <begin position="193"/>
        <end position="219"/>
    </location>
</feature>
<name>A0A6J0VD52_9SAUR</name>
<dbReference type="InterPro" id="IPR040216">
    <property type="entry name" value="CTLA4/CD28"/>
</dbReference>
<evidence type="ECO:0000256" key="2">
    <source>
        <dbReference type="ARBA" id="ARBA00022692"/>
    </source>
</evidence>
<proteinExistence type="predicted"/>
<evidence type="ECO:0000313" key="13">
    <source>
        <dbReference type="RefSeq" id="XP_020670148.2"/>
    </source>
</evidence>
<evidence type="ECO:0000256" key="8">
    <source>
        <dbReference type="ARBA" id="ARBA00023180"/>
    </source>
</evidence>
<dbReference type="CTD" id="940"/>
<evidence type="ECO:0000256" key="5">
    <source>
        <dbReference type="ARBA" id="ARBA00023136"/>
    </source>
</evidence>
<keyword evidence="3" id="KW-0732">Signal</keyword>
<evidence type="ECO:0000256" key="10">
    <source>
        <dbReference type="SAM" id="Phobius"/>
    </source>
</evidence>
<dbReference type="GO" id="GO:0006955">
    <property type="term" value="P:immune response"/>
    <property type="evidence" value="ECO:0007669"/>
    <property type="project" value="InterPro"/>
</dbReference>
<dbReference type="OrthoDB" id="8654606at2759"/>
<keyword evidence="8" id="KW-0325">Glycoprotein</keyword>
<comment type="subcellular location">
    <subcellularLocation>
        <location evidence="1">Membrane</location>
        <topology evidence="1">Single-pass type I membrane protein</topology>
    </subcellularLocation>
</comment>
<feature type="transmembrane region" description="Helical" evidence="10">
    <location>
        <begin position="43"/>
        <end position="64"/>
    </location>
</feature>
<keyword evidence="6" id="KW-1015">Disulfide bond</keyword>
<reference evidence="13" key="2">
    <citation type="submission" date="2025-08" db="UniProtKB">
        <authorList>
            <consortium name="RefSeq"/>
        </authorList>
    </citation>
    <scope>IDENTIFICATION</scope>
</reference>
<accession>A0A6J0VD52</accession>
<dbReference type="AlphaFoldDB" id="A0A6J0VD52"/>
<dbReference type="InterPro" id="IPR013106">
    <property type="entry name" value="Ig_V-set"/>
</dbReference>
<keyword evidence="7" id="KW-0675">Receptor</keyword>
<dbReference type="KEGG" id="pvt:110090723"/>
<evidence type="ECO:0000256" key="9">
    <source>
        <dbReference type="ARBA" id="ARBA00023319"/>
    </source>
</evidence>
<dbReference type="GO" id="GO:0042110">
    <property type="term" value="P:T cell activation"/>
    <property type="evidence" value="ECO:0007669"/>
    <property type="project" value="TreeGrafter"/>
</dbReference>
<evidence type="ECO:0000313" key="12">
    <source>
        <dbReference type="Proteomes" id="UP001652642"/>
    </source>
</evidence>
<dbReference type="FunCoup" id="A0A6J0VD52">
    <property type="interactions" value="60"/>
</dbReference>
<evidence type="ECO:0000259" key="11">
    <source>
        <dbReference type="Pfam" id="PF15910"/>
    </source>
</evidence>
<organism evidence="12 13">
    <name type="scientific">Pogona vitticeps</name>
    <name type="common">central bearded dragon</name>
    <dbReference type="NCBI Taxonomy" id="103695"/>
    <lineage>
        <taxon>Eukaryota</taxon>
        <taxon>Metazoa</taxon>
        <taxon>Chordata</taxon>
        <taxon>Craniata</taxon>
        <taxon>Vertebrata</taxon>
        <taxon>Euteleostomi</taxon>
        <taxon>Lepidosauria</taxon>
        <taxon>Squamata</taxon>
        <taxon>Bifurcata</taxon>
        <taxon>Unidentata</taxon>
        <taxon>Episquamata</taxon>
        <taxon>Toxicofera</taxon>
        <taxon>Iguania</taxon>
        <taxon>Acrodonta</taxon>
        <taxon>Agamidae</taxon>
        <taxon>Amphibolurinae</taxon>
        <taxon>Pogona</taxon>
    </lineage>
</organism>
<dbReference type="GO" id="GO:0050852">
    <property type="term" value="P:T cell receptor signaling pathway"/>
    <property type="evidence" value="ECO:0007669"/>
    <property type="project" value="TreeGrafter"/>
</dbReference>
<dbReference type="GeneID" id="110090723"/>
<dbReference type="GO" id="GO:0042102">
    <property type="term" value="P:positive regulation of T cell proliferation"/>
    <property type="evidence" value="ECO:0007669"/>
    <property type="project" value="TreeGrafter"/>
</dbReference>
<evidence type="ECO:0000256" key="4">
    <source>
        <dbReference type="ARBA" id="ARBA00022989"/>
    </source>
</evidence>